<dbReference type="InterPro" id="IPR058334">
    <property type="entry name" value="DUF8021"/>
</dbReference>
<dbReference type="AlphaFoldDB" id="A0A934NRI2"/>
<feature type="domain" description="DUF8021" evidence="1">
    <location>
        <begin position="3"/>
        <end position="111"/>
    </location>
</feature>
<dbReference type="EMBL" id="JAEMNV010000004">
    <property type="protein sequence ID" value="MBJ8340101.1"/>
    <property type="molecule type" value="Genomic_DNA"/>
</dbReference>
<evidence type="ECO:0000313" key="2">
    <source>
        <dbReference type="EMBL" id="MBJ8340101.1"/>
    </source>
</evidence>
<sequence>MTDRIAVARSYIDALVSHDGKSVPFARGAVRYEVGVKTGRSGKHLQRSLSRGPQYRVIMGVRKLDAAVDGDVVHTEYLLDAGLFGRRLATVRITEDFVIPSSDLLIHRIDAKITFRKKRQ</sequence>
<protein>
    <recommendedName>
        <fullName evidence="1">DUF8021 domain-containing protein</fullName>
    </recommendedName>
</protein>
<keyword evidence="3" id="KW-1185">Reference proteome</keyword>
<gene>
    <name evidence="2" type="ORF">JGU71_14505</name>
</gene>
<evidence type="ECO:0000313" key="3">
    <source>
        <dbReference type="Proteomes" id="UP000655868"/>
    </source>
</evidence>
<dbReference type="RefSeq" id="WP_199704852.1">
    <property type="nucleotide sequence ID" value="NZ_JAEMNV010000004.1"/>
</dbReference>
<name>A0A934NRI2_9NOCA</name>
<proteinExistence type="predicted"/>
<organism evidence="2 3">
    <name type="scientific">Antrihabitans stalagmiti</name>
    <dbReference type="NCBI Taxonomy" id="2799499"/>
    <lineage>
        <taxon>Bacteria</taxon>
        <taxon>Bacillati</taxon>
        <taxon>Actinomycetota</taxon>
        <taxon>Actinomycetes</taxon>
        <taxon>Mycobacteriales</taxon>
        <taxon>Nocardiaceae</taxon>
        <taxon>Antrihabitans</taxon>
    </lineage>
</organism>
<accession>A0A934NRI2</accession>
<comment type="caution">
    <text evidence="2">The sequence shown here is derived from an EMBL/GenBank/DDBJ whole genome shotgun (WGS) entry which is preliminary data.</text>
</comment>
<evidence type="ECO:0000259" key="1">
    <source>
        <dbReference type="Pfam" id="PF26061"/>
    </source>
</evidence>
<dbReference type="Proteomes" id="UP000655868">
    <property type="component" value="Unassembled WGS sequence"/>
</dbReference>
<dbReference type="Pfam" id="PF26061">
    <property type="entry name" value="DUF8021"/>
    <property type="match status" value="1"/>
</dbReference>
<reference evidence="2" key="1">
    <citation type="submission" date="2020-12" db="EMBL/GenBank/DDBJ databases">
        <title>Antrihabitans popcorni sp. nov. and Antrihabitans auranticaus sp. nov., isolated from a larva cave.</title>
        <authorList>
            <person name="Lee S.D."/>
            <person name="Kim I.S."/>
        </authorList>
    </citation>
    <scope>NUCLEOTIDE SEQUENCE</scope>
    <source>
        <strain evidence="2">YC3-6</strain>
    </source>
</reference>